<sequence length="234" mass="27371">MNRIIQKDYEKLLSYFSDYNLKNIIEDTSFQNSVKSIHRKLYAYIVFKNEAVNKHFFSSDIVETYYSEVGSDLILSLFCWTNGAYKSSEFQLRSAIENFFKAILYSEKNDIILCKNVSEIMDFATNSTIFSNDICQSHLNKIKNTYSNLCAFVHSSPEKLSSQDALIQLPKYNQISADEFTKNYHTVVNGILSIIYYTYYTFIFSMHPTNRDLFLQGLTTLDKKKIYEEKTKDK</sequence>
<reference evidence="1 2" key="1">
    <citation type="submission" date="2018-08" db="EMBL/GenBank/DDBJ databases">
        <title>A genome reference for cultivated species of the human gut microbiota.</title>
        <authorList>
            <person name="Zou Y."/>
            <person name="Xue W."/>
            <person name="Luo G."/>
        </authorList>
    </citation>
    <scope>NUCLEOTIDE SEQUENCE [LARGE SCALE GENOMIC DNA]</scope>
    <source>
        <strain evidence="1 2">AF24-4</strain>
    </source>
</reference>
<dbReference type="AlphaFoldDB" id="A0A3R6AGS6"/>
<accession>A0A3R6AGS6</accession>
<dbReference type="RefSeq" id="WP_118126386.1">
    <property type="nucleotide sequence ID" value="NZ_QRUN01000014.1"/>
</dbReference>
<evidence type="ECO:0000313" key="2">
    <source>
        <dbReference type="Proteomes" id="UP000285820"/>
    </source>
</evidence>
<evidence type="ECO:0000313" key="1">
    <source>
        <dbReference type="EMBL" id="RGR67480.1"/>
    </source>
</evidence>
<gene>
    <name evidence="1" type="ORF">DWY29_10545</name>
</gene>
<protein>
    <submittedName>
        <fullName evidence="1">Uncharacterized protein</fullName>
    </submittedName>
</protein>
<organism evidence="1 2">
    <name type="scientific">Roseburia inulinivorans</name>
    <dbReference type="NCBI Taxonomy" id="360807"/>
    <lineage>
        <taxon>Bacteria</taxon>
        <taxon>Bacillati</taxon>
        <taxon>Bacillota</taxon>
        <taxon>Clostridia</taxon>
        <taxon>Lachnospirales</taxon>
        <taxon>Lachnospiraceae</taxon>
        <taxon>Roseburia</taxon>
    </lineage>
</organism>
<proteinExistence type="predicted"/>
<comment type="caution">
    <text evidence="1">The sequence shown here is derived from an EMBL/GenBank/DDBJ whole genome shotgun (WGS) entry which is preliminary data.</text>
</comment>
<dbReference type="Proteomes" id="UP000285820">
    <property type="component" value="Unassembled WGS sequence"/>
</dbReference>
<dbReference type="EMBL" id="QRUN01000014">
    <property type="protein sequence ID" value="RGR67480.1"/>
    <property type="molecule type" value="Genomic_DNA"/>
</dbReference>
<name>A0A3R6AGS6_9FIRM</name>